<reference evidence="3 4" key="1">
    <citation type="journal article" date="2018" name="Mol. Biol. Evol.">
        <title>Analysis of the draft genome of the red seaweed Gracilariopsis chorda provides insights into genome size evolution in Rhodophyta.</title>
        <authorList>
            <person name="Lee J."/>
            <person name="Yang E.C."/>
            <person name="Graf L."/>
            <person name="Yang J.H."/>
            <person name="Qiu H."/>
            <person name="Zel Zion U."/>
            <person name="Chan C.X."/>
            <person name="Stephens T.G."/>
            <person name="Weber A.P.M."/>
            <person name="Boo G.H."/>
            <person name="Boo S.M."/>
            <person name="Kim K.M."/>
            <person name="Shin Y."/>
            <person name="Jung M."/>
            <person name="Lee S.J."/>
            <person name="Yim H.S."/>
            <person name="Lee J.H."/>
            <person name="Bhattacharya D."/>
            <person name="Yoon H.S."/>
        </authorList>
    </citation>
    <scope>NUCLEOTIDE SEQUENCE [LARGE SCALE GENOMIC DNA]</scope>
    <source>
        <strain evidence="3 4">SKKU-2015</strain>
        <tissue evidence="3">Whole body</tissue>
    </source>
</reference>
<feature type="transmembrane region" description="Helical" evidence="2">
    <location>
        <begin position="16"/>
        <end position="38"/>
    </location>
</feature>
<proteinExistence type="predicted"/>
<keyword evidence="2" id="KW-0472">Membrane</keyword>
<name>A0A2V3J3L2_9FLOR</name>
<evidence type="ECO:0000256" key="2">
    <source>
        <dbReference type="SAM" id="Phobius"/>
    </source>
</evidence>
<evidence type="ECO:0000256" key="1">
    <source>
        <dbReference type="SAM" id="MobiDB-lite"/>
    </source>
</evidence>
<feature type="compositionally biased region" description="Basic and acidic residues" evidence="1">
    <location>
        <begin position="63"/>
        <end position="77"/>
    </location>
</feature>
<dbReference type="GO" id="GO:0033617">
    <property type="term" value="P:mitochondrial respiratory chain complex IV assembly"/>
    <property type="evidence" value="ECO:0007669"/>
    <property type="project" value="InterPro"/>
</dbReference>
<keyword evidence="4" id="KW-1185">Reference proteome</keyword>
<dbReference type="InterPro" id="IPR018625">
    <property type="entry name" value="Pet100"/>
</dbReference>
<dbReference type="AlphaFoldDB" id="A0A2V3J3L2"/>
<keyword evidence="2" id="KW-1133">Transmembrane helix</keyword>
<dbReference type="EMBL" id="NBIV01000009">
    <property type="protein sequence ID" value="PXF48998.1"/>
    <property type="molecule type" value="Genomic_DNA"/>
</dbReference>
<gene>
    <name evidence="3" type="ORF">BWQ96_01136</name>
</gene>
<feature type="region of interest" description="Disordered" evidence="1">
    <location>
        <begin position="53"/>
        <end position="90"/>
    </location>
</feature>
<keyword evidence="2" id="KW-0812">Transmembrane</keyword>
<dbReference type="Proteomes" id="UP000247409">
    <property type="component" value="Unassembled WGS sequence"/>
</dbReference>
<dbReference type="Pfam" id="PF09803">
    <property type="entry name" value="Pet100"/>
    <property type="match status" value="1"/>
</dbReference>
<accession>A0A2V3J3L2</accession>
<comment type="caution">
    <text evidence="3">The sequence shown here is derived from an EMBL/GenBank/DDBJ whole genome shotgun (WGS) entry which is preliminary data.</text>
</comment>
<evidence type="ECO:0000313" key="3">
    <source>
        <dbReference type="EMBL" id="PXF48998.1"/>
    </source>
</evidence>
<protein>
    <submittedName>
        <fullName evidence="3">Uncharacterized protein</fullName>
    </submittedName>
</protein>
<dbReference type="OrthoDB" id="18175at2759"/>
<organism evidence="3 4">
    <name type="scientific">Gracilariopsis chorda</name>
    <dbReference type="NCBI Taxonomy" id="448386"/>
    <lineage>
        <taxon>Eukaryota</taxon>
        <taxon>Rhodophyta</taxon>
        <taxon>Florideophyceae</taxon>
        <taxon>Rhodymeniophycidae</taxon>
        <taxon>Gracilariales</taxon>
        <taxon>Gracilariaceae</taxon>
        <taxon>Gracilariopsis</taxon>
    </lineage>
</organism>
<sequence length="90" mass="10162">MASGHAARQWLEALKFSVYVVTPIAATVYLGTGAYPYLERMIHNTSYIVYPPEGEAPPNLHGKCSESEKKREQESNRTRPNLRHRSDICA</sequence>
<dbReference type="GO" id="GO:0005739">
    <property type="term" value="C:mitochondrion"/>
    <property type="evidence" value="ECO:0007669"/>
    <property type="project" value="InterPro"/>
</dbReference>
<evidence type="ECO:0000313" key="4">
    <source>
        <dbReference type="Proteomes" id="UP000247409"/>
    </source>
</evidence>